<evidence type="ECO:0000313" key="7">
    <source>
        <dbReference type="EMBL" id="GIO41641.1"/>
    </source>
</evidence>
<evidence type="ECO:0000256" key="1">
    <source>
        <dbReference type="ARBA" id="ARBA00022475"/>
    </source>
</evidence>
<dbReference type="Proteomes" id="UP000678895">
    <property type="component" value="Unassembled WGS sequence"/>
</dbReference>
<dbReference type="InterPro" id="IPR050490">
    <property type="entry name" value="Bact_solute-bd_prot1"/>
</dbReference>
<keyword evidence="8" id="KW-1185">Reference proteome</keyword>
<dbReference type="PROSITE" id="PS51257">
    <property type="entry name" value="PROKAR_LIPOPROTEIN"/>
    <property type="match status" value="1"/>
</dbReference>
<gene>
    <name evidence="7" type="ORF">J41TS4_13990</name>
</gene>
<evidence type="ECO:0000256" key="3">
    <source>
        <dbReference type="ARBA" id="ARBA00023136"/>
    </source>
</evidence>
<dbReference type="SUPFAM" id="SSF53850">
    <property type="entry name" value="Periplasmic binding protein-like II"/>
    <property type="match status" value="1"/>
</dbReference>
<keyword evidence="3" id="KW-0472">Membrane</keyword>
<dbReference type="PANTHER" id="PTHR43649:SF33">
    <property type="entry name" value="POLYGALACTURONAN_RHAMNOGALACTURONAN-BINDING PROTEIN YTCQ"/>
    <property type="match status" value="1"/>
</dbReference>
<dbReference type="EMBL" id="BORS01000004">
    <property type="protein sequence ID" value="GIO41641.1"/>
    <property type="molecule type" value="Genomic_DNA"/>
</dbReference>
<protein>
    <recommendedName>
        <fullName evidence="9">Extracellular solute-binding protein</fullName>
    </recommendedName>
</protein>
<dbReference type="AlphaFoldDB" id="A0A919Y028"/>
<sequence length="454" mass="50885">MFKCLRLRGVLLGLALLLALTSACSNNAGNSKLEGKLEGPLKVMYVHEGLFFQKYGNLFITKYPGVELEVVNSQWMFNYAGEDINKALQQYVEERQPDVILLNESNYSYAVDNGMLFPLDSVIQQDQFDLDSILPFVTESLKEQGAGMLYGLAPTFSGSALYYNMDLFQMYNIELPRDRMSWQELFALAERFPTNGSDGERIYGLTSSTTSSNAIFDLLSNVARTHGLFYTSADGTSLTMDSEAWRTIYENIVKAYKSGAIFDPSSDFFSEDLFLKEQAAMVLEGSYYLNQITQAEDQSGSTINWGLATIPVDPAEPDATIAMGLTEIFGINANSPNKKLAWEFIKYINGPEVAKTLSRTTDGSLSVRSSFVSEMNGRSLAVFYELTKPRNFNKRYEHLPQGFEDAFAEIVSQETTSILENKQTIDEAFQHIKDRGSQELQQAHEKGSITKKNK</sequence>
<dbReference type="Gene3D" id="3.40.190.10">
    <property type="entry name" value="Periplasmic binding protein-like II"/>
    <property type="match status" value="1"/>
</dbReference>
<feature type="chain" id="PRO_5038468843" description="Extracellular solute-binding protein" evidence="6">
    <location>
        <begin position="29"/>
        <end position="454"/>
    </location>
</feature>
<evidence type="ECO:0000256" key="4">
    <source>
        <dbReference type="ARBA" id="ARBA00023139"/>
    </source>
</evidence>
<dbReference type="RefSeq" id="WP_301625970.1">
    <property type="nucleotide sequence ID" value="NZ_BORS01000004.1"/>
</dbReference>
<evidence type="ECO:0000256" key="6">
    <source>
        <dbReference type="SAM" id="SignalP"/>
    </source>
</evidence>
<feature type="signal peptide" evidence="6">
    <location>
        <begin position="1"/>
        <end position="28"/>
    </location>
</feature>
<keyword evidence="1" id="KW-1003">Cell membrane</keyword>
<evidence type="ECO:0000256" key="2">
    <source>
        <dbReference type="ARBA" id="ARBA00022729"/>
    </source>
</evidence>
<evidence type="ECO:0000256" key="5">
    <source>
        <dbReference type="ARBA" id="ARBA00023288"/>
    </source>
</evidence>
<name>A0A919Y028_9BACL</name>
<evidence type="ECO:0008006" key="9">
    <source>
        <dbReference type="Google" id="ProtNLM"/>
    </source>
</evidence>
<keyword evidence="2 6" id="KW-0732">Signal</keyword>
<dbReference type="InterPro" id="IPR006059">
    <property type="entry name" value="SBP"/>
</dbReference>
<accession>A0A919Y028</accession>
<keyword evidence="4" id="KW-0564">Palmitate</keyword>
<keyword evidence="5" id="KW-0449">Lipoprotein</keyword>
<evidence type="ECO:0000313" key="8">
    <source>
        <dbReference type="Proteomes" id="UP000678895"/>
    </source>
</evidence>
<proteinExistence type="predicted"/>
<dbReference type="Pfam" id="PF13416">
    <property type="entry name" value="SBP_bac_8"/>
    <property type="match status" value="1"/>
</dbReference>
<reference evidence="7" key="1">
    <citation type="submission" date="2021-03" db="EMBL/GenBank/DDBJ databases">
        <title>Antimicrobial resistance genes in bacteria isolated from Japanese honey, and their potential for conferring macrolide and lincosamide resistance in the American foulbrood pathogen Paenibacillus larvae.</title>
        <authorList>
            <person name="Okamoto M."/>
            <person name="Kumagai M."/>
            <person name="Kanamori H."/>
            <person name="Takamatsu D."/>
        </authorList>
    </citation>
    <scope>NUCLEOTIDE SEQUENCE</scope>
    <source>
        <strain evidence="7">J41TS4</strain>
    </source>
</reference>
<comment type="caution">
    <text evidence="7">The sequence shown here is derived from an EMBL/GenBank/DDBJ whole genome shotgun (WGS) entry which is preliminary data.</text>
</comment>
<dbReference type="PANTHER" id="PTHR43649">
    <property type="entry name" value="ARABINOSE-BINDING PROTEIN-RELATED"/>
    <property type="match status" value="1"/>
</dbReference>
<organism evidence="7 8">
    <name type="scientific">Paenibacillus apis</name>
    <dbReference type="NCBI Taxonomy" id="1792174"/>
    <lineage>
        <taxon>Bacteria</taxon>
        <taxon>Bacillati</taxon>
        <taxon>Bacillota</taxon>
        <taxon>Bacilli</taxon>
        <taxon>Bacillales</taxon>
        <taxon>Paenibacillaceae</taxon>
        <taxon>Paenibacillus</taxon>
    </lineage>
</organism>